<dbReference type="GO" id="GO:0003677">
    <property type="term" value="F:DNA binding"/>
    <property type="evidence" value="ECO:0007669"/>
    <property type="project" value="UniProtKB-KW"/>
</dbReference>
<evidence type="ECO:0000256" key="2">
    <source>
        <dbReference type="ARBA" id="ARBA00023015"/>
    </source>
</evidence>
<reference evidence="7 8" key="1">
    <citation type="submission" date="2020-08" db="EMBL/GenBank/DDBJ databases">
        <title>Genomic Encyclopedia of Type Strains, Phase III (KMG-III): the genomes of soil and plant-associated and newly described type strains.</title>
        <authorList>
            <person name="Whitman W."/>
        </authorList>
    </citation>
    <scope>NUCLEOTIDE SEQUENCE [LARGE SCALE GENOMIC DNA]</scope>
    <source>
        <strain evidence="7 8">CECT 8305</strain>
    </source>
</reference>
<dbReference type="PRINTS" id="PR00039">
    <property type="entry name" value="HTHLYSR"/>
</dbReference>
<feature type="compositionally biased region" description="Low complexity" evidence="5">
    <location>
        <begin position="306"/>
        <end position="316"/>
    </location>
</feature>
<evidence type="ECO:0000313" key="7">
    <source>
        <dbReference type="EMBL" id="MBB5938287.1"/>
    </source>
</evidence>
<evidence type="ECO:0000313" key="8">
    <source>
        <dbReference type="Proteomes" id="UP000588098"/>
    </source>
</evidence>
<feature type="domain" description="HTH lysR-type" evidence="6">
    <location>
        <begin position="1"/>
        <end position="59"/>
    </location>
</feature>
<dbReference type="PROSITE" id="PS50931">
    <property type="entry name" value="HTH_LYSR"/>
    <property type="match status" value="1"/>
</dbReference>
<dbReference type="SUPFAM" id="SSF46785">
    <property type="entry name" value="Winged helix' DNA-binding domain"/>
    <property type="match status" value="1"/>
</dbReference>
<dbReference type="Proteomes" id="UP000588098">
    <property type="component" value="Unassembled WGS sequence"/>
</dbReference>
<proteinExistence type="inferred from homology"/>
<dbReference type="RefSeq" id="WP_184575908.1">
    <property type="nucleotide sequence ID" value="NZ_JACHJL010000015.1"/>
</dbReference>
<dbReference type="PANTHER" id="PTHR30346">
    <property type="entry name" value="TRANSCRIPTIONAL DUAL REGULATOR HCAR-RELATED"/>
    <property type="match status" value="1"/>
</dbReference>
<evidence type="ECO:0000256" key="4">
    <source>
        <dbReference type="ARBA" id="ARBA00023163"/>
    </source>
</evidence>
<dbReference type="Pfam" id="PF00126">
    <property type="entry name" value="HTH_1"/>
    <property type="match status" value="1"/>
</dbReference>
<dbReference type="AlphaFoldDB" id="A0A7W9QFY0"/>
<feature type="compositionally biased region" description="Polar residues" evidence="5">
    <location>
        <begin position="320"/>
        <end position="331"/>
    </location>
</feature>
<organism evidence="7 8">
    <name type="scientific">Streptomyces zagrosensis</name>
    <dbReference type="NCBI Taxonomy" id="1042984"/>
    <lineage>
        <taxon>Bacteria</taxon>
        <taxon>Bacillati</taxon>
        <taxon>Actinomycetota</taxon>
        <taxon>Actinomycetes</taxon>
        <taxon>Kitasatosporales</taxon>
        <taxon>Streptomycetaceae</taxon>
        <taxon>Streptomyces</taxon>
    </lineage>
</organism>
<gene>
    <name evidence="7" type="ORF">FHS42_005375</name>
</gene>
<dbReference type="SUPFAM" id="SSF53850">
    <property type="entry name" value="Periplasmic binding protein-like II"/>
    <property type="match status" value="1"/>
</dbReference>
<dbReference type="GO" id="GO:0032993">
    <property type="term" value="C:protein-DNA complex"/>
    <property type="evidence" value="ECO:0007669"/>
    <property type="project" value="TreeGrafter"/>
</dbReference>
<dbReference type="FunFam" id="1.10.10.10:FF:000001">
    <property type="entry name" value="LysR family transcriptional regulator"/>
    <property type="match status" value="1"/>
</dbReference>
<accession>A0A7W9QFY0</accession>
<feature type="region of interest" description="Disordered" evidence="5">
    <location>
        <begin position="295"/>
        <end position="391"/>
    </location>
</feature>
<dbReference type="Gene3D" id="3.40.190.10">
    <property type="entry name" value="Periplasmic binding protein-like II"/>
    <property type="match status" value="2"/>
</dbReference>
<comment type="caution">
    <text evidence="7">The sequence shown here is derived from an EMBL/GenBank/DDBJ whole genome shotgun (WGS) entry which is preliminary data.</text>
</comment>
<dbReference type="Pfam" id="PF03466">
    <property type="entry name" value="LysR_substrate"/>
    <property type="match status" value="1"/>
</dbReference>
<keyword evidence="8" id="KW-1185">Reference proteome</keyword>
<evidence type="ECO:0000259" key="6">
    <source>
        <dbReference type="PROSITE" id="PS50931"/>
    </source>
</evidence>
<keyword evidence="4" id="KW-0804">Transcription</keyword>
<dbReference type="InterPro" id="IPR000847">
    <property type="entry name" value="LysR_HTH_N"/>
</dbReference>
<keyword evidence="3 7" id="KW-0238">DNA-binding</keyword>
<comment type="similarity">
    <text evidence="1">Belongs to the LysR transcriptional regulatory family.</text>
</comment>
<name>A0A7W9QFY0_9ACTN</name>
<keyword evidence="2" id="KW-0805">Transcription regulation</keyword>
<evidence type="ECO:0000256" key="1">
    <source>
        <dbReference type="ARBA" id="ARBA00009437"/>
    </source>
</evidence>
<dbReference type="InterPro" id="IPR036388">
    <property type="entry name" value="WH-like_DNA-bd_sf"/>
</dbReference>
<dbReference type="GO" id="GO:0003700">
    <property type="term" value="F:DNA-binding transcription factor activity"/>
    <property type="evidence" value="ECO:0007669"/>
    <property type="project" value="InterPro"/>
</dbReference>
<protein>
    <submittedName>
        <fullName evidence="7">DNA-binding transcriptional LysR family regulator</fullName>
    </submittedName>
</protein>
<dbReference type="InterPro" id="IPR036390">
    <property type="entry name" value="WH_DNA-bd_sf"/>
</dbReference>
<sequence length="391" mass="41047">MDLLRHLRYFRTVADEQHFGRAAERLRLAQPSLSQRIQRLERELGVRLFDRGSRGVSLTPAGRLVREEADALLAAADRLDSIVARVRDGAAGTLRAAVPPDLGGATVAALLTGYQRRSPGSTLDLRELTTAQQVRELAAGTLETGIVRHPCPAEGLDFGPLLHQPLGVLLRADDPLAAQPHLPLAELSGRDLVLFPRAAAPALYDETLTGCARHGCTPAAIHEARGGDFAQALVLSGTAVALVPSAAGEPGTVWRPLAGTPLTWRTSTAWPKDRDSPAVQRFAETAYEALRTGAGMLLDHPPGQHAAPYASPAAGANSDPGASSKTRSGGDTASDGASDKALDTGPISPTDADEEPGSAGPLKGSVRAVDEAHRAPPSRPLYPRPASEFPL</sequence>
<evidence type="ECO:0000256" key="5">
    <source>
        <dbReference type="SAM" id="MobiDB-lite"/>
    </source>
</evidence>
<evidence type="ECO:0000256" key="3">
    <source>
        <dbReference type="ARBA" id="ARBA00023125"/>
    </source>
</evidence>
<dbReference type="InterPro" id="IPR005119">
    <property type="entry name" value="LysR_subst-bd"/>
</dbReference>
<dbReference type="CDD" id="cd08414">
    <property type="entry name" value="PBP2_LTTR_aromatics_like"/>
    <property type="match status" value="1"/>
</dbReference>
<dbReference type="Gene3D" id="1.10.10.10">
    <property type="entry name" value="Winged helix-like DNA-binding domain superfamily/Winged helix DNA-binding domain"/>
    <property type="match status" value="1"/>
</dbReference>
<dbReference type="PANTHER" id="PTHR30346:SF0">
    <property type="entry name" value="HCA OPERON TRANSCRIPTIONAL ACTIVATOR HCAR"/>
    <property type="match status" value="1"/>
</dbReference>
<dbReference type="EMBL" id="JACHJL010000015">
    <property type="protein sequence ID" value="MBB5938287.1"/>
    <property type="molecule type" value="Genomic_DNA"/>
</dbReference>